<dbReference type="EMBL" id="APCN01007438">
    <property type="status" value="NOT_ANNOTATED_CDS"/>
    <property type="molecule type" value="Genomic_DNA"/>
</dbReference>
<evidence type="ECO:0000313" key="1">
    <source>
        <dbReference type="EnsemblMetazoa" id="AARA014630-PA"/>
    </source>
</evidence>
<dbReference type="EnsemblMetazoa" id="AARA014630-RA">
    <property type="protein sequence ID" value="AARA014630-PA"/>
    <property type="gene ID" value="AARA014630"/>
</dbReference>
<organism evidence="1 2">
    <name type="scientific">Anopheles arabiensis</name>
    <name type="common">Mosquito</name>
    <dbReference type="NCBI Taxonomy" id="7173"/>
    <lineage>
        <taxon>Eukaryota</taxon>
        <taxon>Metazoa</taxon>
        <taxon>Ecdysozoa</taxon>
        <taxon>Arthropoda</taxon>
        <taxon>Hexapoda</taxon>
        <taxon>Insecta</taxon>
        <taxon>Pterygota</taxon>
        <taxon>Neoptera</taxon>
        <taxon>Endopterygota</taxon>
        <taxon>Diptera</taxon>
        <taxon>Nematocera</taxon>
        <taxon>Culicoidea</taxon>
        <taxon>Culicidae</taxon>
        <taxon>Anophelinae</taxon>
        <taxon>Anopheles</taxon>
    </lineage>
</organism>
<dbReference type="Proteomes" id="UP000075840">
    <property type="component" value="Unassembled WGS sequence"/>
</dbReference>
<proteinExistence type="predicted"/>
<sequence length="19" mass="2215">MVAGRDLRSRSRCIYSRTS</sequence>
<keyword evidence="2" id="KW-1185">Reference proteome</keyword>
<evidence type="ECO:0000313" key="2">
    <source>
        <dbReference type="Proteomes" id="UP000075840"/>
    </source>
</evidence>
<accession>A0A182IGN8</accession>
<protein>
    <submittedName>
        <fullName evidence="1">Uncharacterized protein</fullName>
    </submittedName>
</protein>
<name>A0A182IGN8_ANOAR</name>
<reference evidence="1" key="1">
    <citation type="submission" date="2022-08" db="UniProtKB">
        <authorList>
            <consortium name="EnsemblMetazoa"/>
        </authorList>
    </citation>
    <scope>IDENTIFICATION</scope>
    <source>
        <strain evidence="1">Dongola</strain>
    </source>
</reference>
<dbReference type="AlphaFoldDB" id="A0A182IGN8"/>
<dbReference type="VEuPathDB" id="VectorBase:AARA014630"/>